<feature type="transmembrane region" description="Helical" evidence="5">
    <location>
        <begin position="48"/>
        <end position="71"/>
    </location>
</feature>
<comment type="subcellular location">
    <subcellularLocation>
        <location evidence="1">Membrane</location>
        <topology evidence="1">Multi-pass membrane protein</topology>
    </subcellularLocation>
</comment>
<dbReference type="InterPro" id="IPR013525">
    <property type="entry name" value="ABC2_TM"/>
</dbReference>
<feature type="transmembrane region" description="Helical" evidence="5">
    <location>
        <begin position="158"/>
        <end position="187"/>
    </location>
</feature>
<keyword evidence="8" id="KW-1185">Reference proteome</keyword>
<feature type="transmembrane region" description="Helical" evidence="5">
    <location>
        <begin position="25"/>
        <end position="42"/>
    </location>
</feature>
<evidence type="ECO:0000256" key="4">
    <source>
        <dbReference type="ARBA" id="ARBA00023136"/>
    </source>
</evidence>
<dbReference type="Proteomes" id="UP000295418">
    <property type="component" value="Unassembled WGS sequence"/>
</dbReference>
<feature type="transmembrane region" description="Helical" evidence="5">
    <location>
        <begin position="122"/>
        <end position="146"/>
    </location>
</feature>
<feature type="transmembrane region" description="Helical" evidence="5">
    <location>
        <begin position="92"/>
        <end position="116"/>
    </location>
</feature>
<feature type="domain" description="ABC-2 type transporter transmembrane" evidence="6">
    <location>
        <begin position="44"/>
        <end position="227"/>
    </location>
</feature>
<protein>
    <submittedName>
        <fullName evidence="7">ABC transporter permease</fullName>
    </submittedName>
</protein>
<dbReference type="PANTHER" id="PTHR43471:SF1">
    <property type="entry name" value="ABC TRANSPORTER PERMEASE PROTEIN NOSY-RELATED"/>
    <property type="match status" value="1"/>
</dbReference>
<dbReference type="EMBL" id="SKFG01000042">
    <property type="protein sequence ID" value="TCZ71069.1"/>
    <property type="molecule type" value="Genomic_DNA"/>
</dbReference>
<feature type="transmembrane region" description="Helical" evidence="5">
    <location>
        <begin position="207"/>
        <end position="229"/>
    </location>
</feature>
<evidence type="ECO:0000256" key="5">
    <source>
        <dbReference type="SAM" id="Phobius"/>
    </source>
</evidence>
<gene>
    <name evidence="7" type="ORF">E0485_22840</name>
</gene>
<comment type="caution">
    <text evidence="7">The sequence shown here is derived from an EMBL/GenBank/DDBJ whole genome shotgun (WGS) entry which is preliminary data.</text>
</comment>
<dbReference type="PANTHER" id="PTHR43471">
    <property type="entry name" value="ABC TRANSPORTER PERMEASE"/>
    <property type="match status" value="1"/>
</dbReference>
<dbReference type="RefSeq" id="WP_132420361.1">
    <property type="nucleotide sequence ID" value="NZ_SKFG01000042.1"/>
</dbReference>
<evidence type="ECO:0000256" key="2">
    <source>
        <dbReference type="ARBA" id="ARBA00022692"/>
    </source>
</evidence>
<keyword evidence="4 5" id="KW-0472">Membrane</keyword>
<dbReference type="GO" id="GO:0016020">
    <property type="term" value="C:membrane"/>
    <property type="evidence" value="ECO:0007669"/>
    <property type="project" value="UniProtKB-SubCell"/>
</dbReference>
<dbReference type="OrthoDB" id="3182222at2"/>
<evidence type="ECO:0000256" key="1">
    <source>
        <dbReference type="ARBA" id="ARBA00004141"/>
    </source>
</evidence>
<dbReference type="GO" id="GO:0140359">
    <property type="term" value="F:ABC-type transporter activity"/>
    <property type="evidence" value="ECO:0007669"/>
    <property type="project" value="InterPro"/>
</dbReference>
<name>A0A4R4DZ35_9BACL</name>
<evidence type="ECO:0000259" key="6">
    <source>
        <dbReference type="Pfam" id="PF12698"/>
    </source>
</evidence>
<dbReference type="Pfam" id="PF12698">
    <property type="entry name" value="ABC2_membrane_3"/>
    <property type="match status" value="1"/>
</dbReference>
<evidence type="ECO:0000313" key="7">
    <source>
        <dbReference type="EMBL" id="TCZ71069.1"/>
    </source>
</evidence>
<reference evidence="7 8" key="1">
    <citation type="submission" date="2019-03" db="EMBL/GenBank/DDBJ databases">
        <authorList>
            <person name="Kim M.K.M."/>
        </authorList>
    </citation>
    <scope>NUCLEOTIDE SEQUENCE [LARGE SCALE GENOMIC DNA]</scope>
    <source>
        <strain evidence="7 8">18JY21-1</strain>
    </source>
</reference>
<organism evidence="7 8">
    <name type="scientific">Paenibacillus albiflavus</name>
    <dbReference type="NCBI Taxonomy" id="2545760"/>
    <lineage>
        <taxon>Bacteria</taxon>
        <taxon>Bacillati</taxon>
        <taxon>Bacillota</taxon>
        <taxon>Bacilli</taxon>
        <taxon>Bacillales</taxon>
        <taxon>Paenibacillaceae</taxon>
        <taxon>Paenibacillus</taxon>
    </lineage>
</organism>
<keyword evidence="2 5" id="KW-0812">Transmembrane</keyword>
<evidence type="ECO:0000313" key="8">
    <source>
        <dbReference type="Proteomes" id="UP000295418"/>
    </source>
</evidence>
<proteinExistence type="predicted"/>
<accession>A0A4R4DZ35</accession>
<dbReference type="AlphaFoldDB" id="A0A4R4DZ35"/>
<sequence length="236" mass="25423">MTFSMRRFQAIVGKEWKDAAKNPQVLLMVGMPIFFAFLFSKMGQNSMAGLASSILMALVMSGAFIQGMTVAEEKEKHTLRVLMLSPATATEILMGKSCLTAIYTLISIVLSIFVSGATLTNIPALALMIALLLIIFIALGTIIGLLSRTVSESSIVGLPVLLLFIMGPLFAPALKVDLLTTIVSYLPSDHFIKAMLELVSGGSFGDISANLINMGIWVVVSLVLAAIVYSRKRFDK</sequence>
<evidence type="ECO:0000256" key="3">
    <source>
        <dbReference type="ARBA" id="ARBA00022989"/>
    </source>
</evidence>
<keyword evidence="3 5" id="KW-1133">Transmembrane helix</keyword>